<dbReference type="eggNOG" id="KOG2382">
    <property type="taxonomic scope" value="Eukaryota"/>
</dbReference>
<dbReference type="PANTHER" id="PTHR46118:SF4">
    <property type="entry name" value="PROTEIN ABHD11"/>
    <property type="match status" value="1"/>
</dbReference>
<dbReference type="Proteomes" id="UP000001861">
    <property type="component" value="Unassembled WGS sequence"/>
</dbReference>
<dbReference type="InParanoid" id="A8NUV1"/>
<dbReference type="GO" id="GO:0052689">
    <property type="term" value="F:carboxylic ester hydrolase activity"/>
    <property type="evidence" value="ECO:0007669"/>
    <property type="project" value="TreeGrafter"/>
</dbReference>
<proteinExistence type="inferred from homology"/>
<protein>
    <submittedName>
        <fullName evidence="4">Mitochondrial protein</fullName>
    </submittedName>
</protein>
<dbReference type="Gene3D" id="3.40.50.1820">
    <property type="entry name" value="alpha/beta hydrolase"/>
    <property type="match status" value="1"/>
</dbReference>
<keyword evidence="5" id="KW-1185">Reference proteome</keyword>
<reference evidence="4 5" key="1">
    <citation type="journal article" date="2010" name="Proc. Natl. Acad. Sci. U.S.A.">
        <title>Insights into evolution of multicellular fungi from the assembled chromosomes of the mushroom Coprinopsis cinerea (Coprinus cinereus).</title>
        <authorList>
            <person name="Stajich J.E."/>
            <person name="Wilke S.K."/>
            <person name="Ahren D."/>
            <person name="Au C.H."/>
            <person name="Birren B.W."/>
            <person name="Borodovsky M."/>
            <person name="Burns C."/>
            <person name="Canback B."/>
            <person name="Casselton L.A."/>
            <person name="Cheng C.K."/>
            <person name="Deng J."/>
            <person name="Dietrich F.S."/>
            <person name="Fargo D.C."/>
            <person name="Farman M.L."/>
            <person name="Gathman A.C."/>
            <person name="Goldberg J."/>
            <person name="Guigo R."/>
            <person name="Hoegger P.J."/>
            <person name="Hooker J.B."/>
            <person name="Huggins A."/>
            <person name="James T.Y."/>
            <person name="Kamada T."/>
            <person name="Kilaru S."/>
            <person name="Kodira C."/>
            <person name="Kues U."/>
            <person name="Kupfer D."/>
            <person name="Kwan H.S."/>
            <person name="Lomsadze A."/>
            <person name="Li W."/>
            <person name="Lilly W.W."/>
            <person name="Ma L.J."/>
            <person name="Mackey A.J."/>
            <person name="Manning G."/>
            <person name="Martin F."/>
            <person name="Muraguchi H."/>
            <person name="Natvig D.O."/>
            <person name="Palmerini H."/>
            <person name="Ramesh M.A."/>
            <person name="Rehmeyer C.J."/>
            <person name="Roe B.A."/>
            <person name="Shenoy N."/>
            <person name="Stanke M."/>
            <person name="Ter-Hovhannisyan V."/>
            <person name="Tunlid A."/>
            <person name="Velagapudi R."/>
            <person name="Vision T.J."/>
            <person name="Zeng Q."/>
            <person name="Zolan M.E."/>
            <person name="Pukkila P.J."/>
        </authorList>
    </citation>
    <scope>NUCLEOTIDE SEQUENCE [LARGE SCALE GENOMIC DNA]</scope>
    <source>
        <strain evidence="5">Okayama-7 / 130 / ATCC MYA-4618 / FGSC 9003</strain>
    </source>
</reference>
<evidence type="ECO:0000313" key="5">
    <source>
        <dbReference type="Proteomes" id="UP000001861"/>
    </source>
</evidence>
<evidence type="ECO:0000313" key="4">
    <source>
        <dbReference type="EMBL" id="EAU85248.2"/>
    </source>
</evidence>
<dbReference type="InterPro" id="IPR029058">
    <property type="entry name" value="AB_hydrolase_fold"/>
</dbReference>
<dbReference type="OrthoDB" id="8119704at2759"/>
<sequence>MASAYDAFFPDHHSHSPRHVIRNTLNLTPRPRQITHSIPQPNTCASHHSITTNTLYLRFFKVARASASRIRIHKRAASTKPDALQLQYTVQAPGTNKQDRAVVILHGFFGSKRNWGTLSKTLMERLQRPVYALDLRNHGESPHSEVMTYEAMANDVWRFINEKNLSEVSLIGHSMGGKVAMSVALQAGNEQPPHTLNDLIVVDVSPVKGRISHQFRTYVDTLKEIQDLGLKTRKEAADHLARVEPDPAVRAFLLTNLLPFDKEDPRAKFMVPLNTFKNSIDAIGDFPYTPGDRDWSGRTLFVKGSRSQ</sequence>
<comment type="similarity">
    <text evidence="1">Belongs to the AB hydrolase superfamily.</text>
</comment>
<dbReference type="PANTHER" id="PTHR46118">
    <property type="entry name" value="PROTEIN ABHD11"/>
    <property type="match status" value="1"/>
</dbReference>
<accession>A8NUV1</accession>
<name>A8NUV1_COPC7</name>
<dbReference type="RefSeq" id="XP_001836540.2">
    <property type="nucleotide sequence ID" value="XM_001836488.2"/>
</dbReference>
<feature type="domain" description="AB hydrolase-1" evidence="3">
    <location>
        <begin position="101"/>
        <end position="194"/>
    </location>
</feature>
<dbReference type="KEGG" id="cci:CC1G_10034"/>
<dbReference type="SUPFAM" id="SSF53474">
    <property type="entry name" value="alpha/beta-Hydrolases"/>
    <property type="match status" value="1"/>
</dbReference>
<comment type="caution">
    <text evidence="4">The sequence shown here is derived from an EMBL/GenBank/DDBJ whole genome shotgun (WGS) entry which is preliminary data.</text>
</comment>
<dbReference type="Pfam" id="PF00561">
    <property type="entry name" value="Abhydrolase_1"/>
    <property type="match status" value="1"/>
</dbReference>
<gene>
    <name evidence="4" type="ORF">CC1G_10034</name>
</gene>
<dbReference type="GeneID" id="6013086"/>
<dbReference type="AlphaFoldDB" id="A8NUV1"/>
<dbReference type="VEuPathDB" id="FungiDB:CC1G_10034"/>
<dbReference type="GO" id="GO:0005739">
    <property type="term" value="C:mitochondrion"/>
    <property type="evidence" value="ECO:0007669"/>
    <property type="project" value="TreeGrafter"/>
</dbReference>
<organism evidence="4 5">
    <name type="scientific">Coprinopsis cinerea (strain Okayama-7 / 130 / ATCC MYA-4618 / FGSC 9003)</name>
    <name type="common">Inky cap fungus</name>
    <name type="synonym">Hormographiella aspergillata</name>
    <dbReference type="NCBI Taxonomy" id="240176"/>
    <lineage>
        <taxon>Eukaryota</taxon>
        <taxon>Fungi</taxon>
        <taxon>Dikarya</taxon>
        <taxon>Basidiomycota</taxon>
        <taxon>Agaricomycotina</taxon>
        <taxon>Agaricomycetes</taxon>
        <taxon>Agaricomycetidae</taxon>
        <taxon>Agaricales</taxon>
        <taxon>Agaricineae</taxon>
        <taxon>Psathyrellaceae</taxon>
        <taxon>Coprinopsis</taxon>
    </lineage>
</organism>
<dbReference type="OMA" id="LITMHGL"/>
<keyword evidence="2" id="KW-0378">Hydrolase</keyword>
<evidence type="ECO:0000256" key="2">
    <source>
        <dbReference type="ARBA" id="ARBA00022801"/>
    </source>
</evidence>
<evidence type="ECO:0000259" key="3">
    <source>
        <dbReference type="Pfam" id="PF00561"/>
    </source>
</evidence>
<dbReference type="STRING" id="240176.A8NUV1"/>
<dbReference type="InterPro" id="IPR000073">
    <property type="entry name" value="AB_hydrolase_1"/>
</dbReference>
<dbReference type="HOGENOM" id="CLU_020336_53_0_1"/>
<evidence type="ECO:0000256" key="1">
    <source>
        <dbReference type="ARBA" id="ARBA00008645"/>
    </source>
</evidence>
<dbReference type="EMBL" id="AACS02000004">
    <property type="protein sequence ID" value="EAU85248.2"/>
    <property type="molecule type" value="Genomic_DNA"/>
</dbReference>